<feature type="compositionally biased region" description="Basic and acidic residues" evidence="3">
    <location>
        <begin position="257"/>
        <end position="270"/>
    </location>
</feature>
<dbReference type="SMART" id="SM00297">
    <property type="entry name" value="BROMO"/>
    <property type="match status" value="2"/>
</dbReference>
<protein>
    <submittedName>
        <fullName evidence="6">Bromodomain-containing factor-like protein</fullName>
    </submittedName>
</protein>
<dbReference type="GO" id="GO:0006338">
    <property type="term" value="P:chromatin remodeling"/>
    <property type="evidence" value="ECO:0007669"/>
    <property type="project" value="TreeGrafter"/>
</dbReference>
<dbReference type="Gene3D" id="1.20.920.10">
    <property type="entry name" value="Bromodomain-like"/>
    <property type="match status" value="2"/>
</dbReference>
<dbReference type="PRINTS" id="PR00503">
    <property type="entry name" value="BROMODOMAIN"/>
</dbReference>
<evidence type="ECO:0000256" key="2">
    <source>
        <dbReference type="PROSITE-ProRule" id="PRU00035"/>
    </source>
</evidence>
<evidence type="ECO:0000313" key="6">
    <source>
        <dbReference type="EMBL" id="KFH41749.1"/>
    </source>
</evidence>
<dbReference type="CDD" id="cd04369">
    <property type="entry name" value="Bromodomain"/>
    <property type="match status" value="1"/>
</dbReference>
<feature type="compositionally biased region" description="Basic and acidic residues" evidence="3">
    <location>
        <begin position="134"/>
        <end position="148"/>
    </location>
</feature>
<feature type="compositionally biased region" description="Low complexity" evidence="3">
    <location>
        <begin position="184"/>
        <end position="201"/>
    </location>
</feature>
<organism evidence="6 7">
    <name type="scientific">Hapsidospora chrysogenum (strain ATCC 11550 / CBS 779.69 / DSM 880 / IAM 14645 / JCM 23072 / IMI 49137)</name>
    <name type="common">Acremonium chrysogenum</name>
    <dbReference type="NCBI Taxonomy" id="857340"/>
    <lineage>
        <taxon>Eukaryota</taxon>
        <taxon>Fungi</taxon>
        <taxon>Dikarya</taxon>
        <taxon>Ascomycota</taxon>
        <taxon>Pezizomycotina</taxon>
        <taxon>Sordariomycetes</taxon>
        <taxon>Hypocreomycetidae</taxon>
        <taxon>Hypocreales</taxon>
        <taxon>Bionectriaceae</taxon>
        <taxon>Hapsidospora</taxon>
    </lineage>
</organism>
<feature type="region of interest" description="Disordered" evidence="3">
    <location>
        <begin position="727"/>
        <end position="778"/>
    </location>
</feature>
<gene>
    <name evidence="6" type="ORF">ACRE_075430</name>
</gene>
<feature type="domain" description="NET" evidence="5">
    <location>
        <begin position="766"/>
        <end position="847"/>
    </location>
</feature>
<feature type="domain" description="Bromo" evidence="4">
    <location>
        <begin position="537"/>
        <end position="604"/>
    </location>
</feature>
<feature type="compositionally biased region" description="Low complexity" evidence="3">
    <location>
        <begin position="861"/>
        <end position="870"/>
    </location>
</feature>
<feature type="compositionally biased region" description="Low complexity" evidence="3">
    <location>
        <begin position="149"/>
        <end position="161"/>
    </location>
</feature>
<evidence type="ECO:0000256" key="1">
    <source>
        <dbReference type="ARBA" id="ARBA00023117"/>
    </source>
</evidence>
<evidence type="ECO:0000256" key="3">
    <source>
        <dbReference type="SAM" id="MobiDB-lite"/>
    </source>
</evidence>
<dbReference type="AlphaFoldDB" id="A0A086SXB7"/>
<feature type="compositionally biased region" description="Acidic residues" evidence="3">
    <location>
        <begin position="649"/>
        <end position="665"/>
    </location>
</feature>
<dbReference type="SUPFAM" id="SSF47370">
    <property type="entry name" value="Bromodomain"/>
    <property type="match status" value="2"/>
</dbReference>
<dbReference type="GO" id="GO:0006355">
    <property type="term" value="P:regulation of DNA-templated transcription"/>
    <property type="evidence" value="ECO:0007669"/>
    <property type="project" value="TreeGrafter"/>
</dbReference>
<keyword evidence="7" id="KW-1185">Reference proteome</keyword>
<feature type="domain" description="Bromo" evidence="4">
    <location>
        <begin position="338"/>
        <end position="411"/>
    </location>
</feature>
<feature type="region of interest" description="Disordered" evidence="3">
    <location>
        <begin position="432"/>
        <end position="514"/>
    </location>
</feature>
<dbReference type="OrthoDB" id="784962at2759"/>
<dbReference type="Pfam" id="PF00439">
    <property type="entry name" value="Bromodomain"/>
    <property type="match status" value="2"/>
</dbReference>
<feature type="region of interest" description="Disordered" evidence="3">
    <location>
        <begin position="1"/>
        <end position="310"/>
    </location>
</feature>
<dbReference type="GO" id="GO:0000785">
    <property type="term" value="C:chromatin"/>
    <property type="evidence" value="ECO:0007669"/>
    <property type="project" value="TreeGrafter"/>
</dbReference>
<comment type="caution">
    <text evidence="6">The sequence shown here is derived from an EMBL/GenBank/DDBJ whole genome shotgun (WGS) entry which is preliminary data.</text>
</comment>
<evidence type="ECO:0000313" key="7">
    <source>
        <dbReference type="Proteomes" id="UP000029964"/>
    </source>
</evidence>
<dbReference type="InterPro" id="IPR050935">
    <property type="entry name" value="Bromo_chromatin_reader"/>
</dbReference>
<dbReference type="InterPro" id="IPR027353">
    <property type="entry name" value="NET_dom"/>
</dbReference>
<dbReference type="STRING" id="857340.A0A086SXB7"/>
<feature type="compositionally biased region" description="Polar residues" evidence="3">
    <location>
        <begin position="202"/>
        <end position="235"/>
    </location>
</feature>
<dbReference type="PROSITE" id="PS50014">
    <property type="entry name" value="BROMODOMAIN_2"/>
    <property type="match status" value="2"/>
</dbReference>
<dbReference type="PROSITE" id="PS51525">
    <property type="entry name" value="NET"/>
    <property type="match status" value="1"/>
</dbReference>
<proteinExistence type="predicted"/>
<feature type="compositionally biased region" description="Basic and acidic residues" evidence="3">
    <location>
        <begin position="111"/>
        <end position="123"/>
    </location>
</feature>
<sequence length="927" mass="99745">MTSPAPEATAAADPRPLDASTTKDLKPEMNGEPAPEPKAESEKPALNGDGKSEEPAPINGAAGEDVTMGNGDDGQPTESAPATADAGSKESASDSKPAEASDAPPALAETSKPESPKDVEMTDSKPAGESPRPSQDKDAEAESAKEPVAEAPTAPENPAPADVANEDVKEATTKPTSEVVQKSPEAPAQADQATADAPMPAVSTSEADLQPASLSQLAIETPVTDTSPVLTSVEVSMTDAPGAKVAREREDDTAEEPASKRAKTEPKEDEPSMNEPADSKASTDAPAPPASIEQSAAPSQEGGLSFDELPKFNDHEFNARAIQPFQKRDLRRSMARVKKTKNGGHFKDSVQRLWPALWDKYSESIAKPMDLGEIDRNLRDDKYKTFGEVKDDLALIAENSLAYNGPDHYMTMAAMAAIKSVWDDVMAIPEEEPVKHKPAPKQSRVAREPRTSNVKAEGAGAVDGARPHAGSPAAAPKAAPAADARRASTTADVDRPKRTVRAPKPKDIDYTTKPSRKKLKPELQFCDEVLSELMRDKYHHLNQWFNEPVDAVALKIPHYYSIVTEPMDLGKIQRMLYAGEIANFKEFDKYVRLVFSNCYKFNGPPQPGNVSFLAEQLEHIYNRQVKGKDAWLAKHAKANPPPASASTGSDDEEEDEEEDEGEDAGSDPTREVKDLEVRLREEMDKQANLFAAEHPNQSMIQIQQGIVNMVQQALLQAKQKLNEYKQKNGAATAKTKKSKAKPKTGGGGGGGRKSGGAAAQPKKATGGGGHKKKKNLTAADKDNIAGAINDLEYPHLDKAIDIIKRDTGQMESEDGELELDIDQLSHEALLKLWELCKKVLPGFGKDPAAAANPPSPEITRAAPSKQPKTAAKPKKNKPMSADEQEARIAQLREIRELYKPGQPVDEAQLAQEAAAMHDSSDDSSEEE</sequence>
<name>A0A086SXB7_HAPC1</name>
<dbReference type="PANTHER" id="PTHR22880:SF225">
    <property type="entry name" value="BROMODOMAIN-CONTAINING PROTEIN BET-1-RELATED"/>
    <property type="match status" value="1"/>
</dbReference>
<keyword evidence="1 2" id="KW-0103">Bromodomain</keyword>
<dbReference type="Pfam" id="PF17035">
    <property type="entry name" value="BET"/>
    <property type="match status" value="1"/>
</dbReference>
<feature type="region of interest" description="Disordered" evidence="3">
    <location>
        <begin position="844"/>
        <end position="927"/>
    </location>
</feature>
<dbReference type="GO" id="GO:0005634">
    <property type="term" value="C:nucleus"/>
    <property type="evidence" value="ECO:0007669"/>
    <property type="project" value="TreeGrafter"/>
</dbReference>
<feature type="compositionally biased region" description="Gly residues" evidence="3">
    <location>
        <begin position="744"/>
        <end position="754"/>
    </location>
</feature>
<reference evidence="7" key="1">
    <citation type="journal article" date="2014" name="Genome Announc.">
        <title>Genome sequence and annotation of Acremonium chrysogenum, producer of the beta-lactam antibiotic cephalosporin C.</title>
        <authorList>
            <person name="Terfehr D."/>
            <person name="Dahlmann T.A."/>
            <person name="Specht T."/>
            <person name="Zadra I."/>
            <person name="Kuernsteiner H."/>
            <person name="Kueck U."/>
        </authorList>
    </citation>
    <scope>NUCLEOTIDE SEQUENCE [LARGE SCALE GENOMIC DNA]</scope>
    <source>
        <strain evidence="7">ATCC 11550 / CBS 779.69 / DSM 880 / IAM 14645 / JCM 23072 / IMI 49137</strain>
    </source>
</reference>
<dbReference type="Gene3D" id="1.20.1270.220">
    <property type="match status" value="1"/>
</dbReference>
<feature type="compositionally biased region" description="Low complexity" evidence="3">
    <location>
        <begin position="469"/>
        <end position="491"/>
    </location>
</feature>
<feature type="compositionally biased region" description="Basic and acidic residues" evidence="3">
    <location>
        <begin position="884"/>
        <end position="898"/>
    </location>
</feature>
<feature type="compositionally biased region" description="Basic and acidic residues" evidence="3">
    <location>
        <begin position="87"/>
        <end position="99"/>
    </location>
</feature>
<dbReference type="Proteomes" id="UP000029964">
    <property type="component" value="Unassembled WGS sequence"/>
</dbReference>
<feature type="compositionally biased region" description="Basic and acidic residues" evidence="3">
    <location>
        <begin position="21"/>
        <end position="43"/>
    </location>
</feature>
<dbReference type="PANTHER" id="PTHR22880">
    <property type="entry name" value="FALZ-RELATED BROMODOMAIN-CONTAINING PROTEINS"/>
    <property type="match status" value="1"/>
</dbReference>
<evidence type="ECO:0000259" key="5">
    <source>
        <dbReference type="PROSITE" id="PS51525"/>
    </source>
</evidence>
<dbReference type="InterPro" id="IPR001487">
    <property type="entry name" value="Bromodomain"/>
</dbReference>
<dbReference type="InterPro" id="IPR038336">
    <property type="entry name" value="NET_sf"/>
</dbReference>
<accession>A0A086SXB7</accession>
<feature type="compositionally biased region" description="Low complexity" evidence="3">
    <location>
        <begin position="755"/>
        <end position="764"/>
    </location>
</feature>
<dbReference type="HOGENOM" id="CLU_001499_2_0_1"/>
<feature type="region of interest" description="Disordered" evidence="3">
    <location>
        <begin position="636"/>
        <end position="672"/>
    </location>
</feature>
<dbReference type="InterPro" id="IPR036427">
    <property type="entry name" value="Bromodomain-like_sf"/>
</dbReference>
<dbReference type="EMBL" id="JPKY01000116">
    <property type="protein sequence ID" value="KFH41749.1"/>
    <property type="molecule type" value="Genomic_DNA"/>
</dbReference>
<evidence type="ECO:0000259" key="4">
    <source>
        <dbReference type="PROSITE" id="PS50014"/>
    </source>
</evidence>